<protein>
    <recommendedName>
        <fullName evidence="9">Multicopper oxidase</fullName>
    </recommendedName>
</protein>
<feature type="domain" description="Plastocyanin-like" evidence="6">
    <location>
        <begin position="286"/>
        <end position="397"/>
    </location>
</feature>
<sequence length="726" mass="78783">MLFTTLLLLILSIFAANKATQLVYSQNCRELHRRSRRMIIRMFALTVSAVVMGFTVAFLIRDYAAIYWQDRLAALILLILLPVALLWARALPVLRKIRRKTKNMQDAANTPVEAALRGLAADPGLVVPFQMAAVGAGTALYFALVPPVPFRTLDVALPILVYGIAWAALWSRQERRSLAAGNPAWVAERRATRALKGLALLGAAAVIAGAGIFAGLANSRWPAELNMMAGTPDFGGGTAIMHSHGDGGAVAVSAARPEPLTSVTQLTGPRTGEPDRRFVLTAQDAVLTMASGKKVQAWTYNAEGPGPELRMKHGDLVEVTLANKDIEAGVTIHWHGLDVPNAEDGVAGATQNAVMPGETHTYRFRAEQTGTFWYHTHQESKTGVDKGLFGPLIVDPAEPESNSDAKSDLAAVHSSPPVPEEDITVMTHVWDDVGFAIGNHDGVQQRSIAPGTPVRMRFINTDDWVRQKYSLVGTDFRVTTIDGVALNKPDLLQDTHLEITTGGRMEATFIMPETPVFMSVNNSKKLGILITPLNSNSGSAPASVASTDFSIDAAIPEIPQTKAFDPASYGESAETPFDANSSFDRDFTMILDNKMGFFNGTLDMLYTLNGEVAPNTPMYMVREGDLVKTTIINRGSVDHPMHLHGHHLLVLTKNGKPISGSPWWSDTLDVLPGDTYEVAFRADNPGIWMDHCHNLVHAKAGMTMHLMYEGVVTPYTMGTQSGNHPE</sequence>
<dbReference type="PATRIC" id="fig|1178515.4.peg.2056"/>
<dbReference type="PROSITE" id="PS00080">
    <property type="entry name" value="MULTICOPPER_OXIDASE2"/>
    <property type="match status" value="1"/>
</dbReference>
<accession>A0A172TPK7</accession>
<dbReference type="GO" id="GO:0005507">
    <property type="term" value="F:copper ion binding"/>
    <property type="evidence" value="ECO:0007669"/>
    <property type="project" value="InterPro"/>
</dbReference>
<dbReference type="InterPro" id="IPR008972">
    <property type="entry name" value="Cupredoxin"/>
</dbReference>
<dbReference type="GO" id="GO:0016491">
    <property type="term" value="F:oxidoreductase activity"/>
    <property type="evidence" value="ECO:0007669"/>
    <property type="project" value="UniProtKB-KW"/>
</dbReference>
<dbReference type="InterPro" id="IPR011707">
    <property type="entry name" value="Cu-oxidase-like_N"/>
</dbReference>
<dbReference type="OrthoDB" id="9757546at2"/>
<feature type="transmembrane region" description="Helical" evidence="4">
    <location>
        <begin position="72"/>
        <end position="94"/>
    </location>
</feature>
<evidence type="ECO:0000256" key="4">
    <source>
        <dbReference type="SAM" id="Phobius"/>
    </source>
</evidence>
<reference evidence="7 8" key="1">
    <citation type="submission" date="2015-01" db="EMBL/GenBank/DDBJ databases">
        <title>Paenibacillus swuensis/DY6/whole genome sequencing.</title>
        <authorList>
            <person name="Kim M.K."/>
            <person name="Srinivasan S."/>
            <person name="Lee J.-J."/>
        </authorList>
    </citation>
    <scope>NUCLEOTIDE SEQUENCE [LARGE SCALE GENOMIC DNA]</scope>
    <source>
        <strain evidence="7 8">DY6</strain>
    </source>
</reference>
<dbReference type="InterPro" id="IPR045087">
    <property type="entry name" value="Cu-oxidase_fam"/>
</dbReference>
<keyword evidence="8" id="KW-1185">Reference proteome</keyword>
<organism evidence="7 8">
    <name type="scientific">Paenibacillus swuensis</name>
    <dbReference type="NCBI Taxonomy" id="1178515"/>
    <lineage>
        <taxon>Bacteria</taxon>
        <taxon>Bacillati</taxon>
        <taxon>Bacillota</taxon>
        <taxon>Bacilli</taxon>
        <taxon>Bacillales</taxon>
        <taxon>Paenibacillaceae</taxon>
        <taxon>Paenibacillus</taxon>
    </lineage>
</organism>
<feature type="transmembrane region" description="Helical" evidence="4">
    <location>
        <begin position="150"/>
        <end position="169"/>
    </location>
</feature>
<dbReference type="KEGG" id="pswu:SY83_10265"/>
<dbReference type="Gene3D" id="2.60.40.420">
    <property type="entry name" value="Cupredoxins - blue copper proteins"/>
    <property type="match status" value="3"/>
</dbReference>
<dbReference type="Pfam" id="PF07732">
    <property type="entry name" value="Cu-oxidase_3"/>
    <property type="match status" value="1"/>
</dbReference>
<feature type="transmembrane region" description="Helical" evidence="4">
    <location>
        <begin position="38"/>
        <end position="60"/>
    </location>
</feature>
<dbReference type="InterPro" id="IPR011706">
    <property type="entry name" value="Cu-oxidase_C"/>
</dbReference>
<keyword evidence="4" id="KW-0812">Transmembrane</keyword>
<dbReference type="Pfam" id="PF07731">
    <property type="entry name" value="Cu-oxidase_2"/>
    <property type="match status" value="1"/>
</dbReference>
<evidence type="ECO:0000313" key="8">
    <source>
        <dbReference type="Proteomes" id="UP000076927"/>
    </source>
</evidence>
<dbReference type="PANTHER" id="PTHR11709">
    <property type="entry name" value="MULTI-COPPER OXIDASE"/>
    <property type="match status" value="1"/>
</dbReference>
<proteinExistence type="predicted"/>
<gene>
    <name evidence="7" type="ORF">SY83_10265</name>
</gene>
<keyword evidence="2" id="KW-0560">Oxidoreductase</keyword>
<evidence type="ECO:0000313" key="7">
    <source>
        <dbReference type="EMBL" id="ANE48844.1"/>
    </source>
</evidence>
<dbReference type="Proteomes" id="UP000076927">
    <property type="component" value="Chromosome"/>
</dbReference>
<feature type="region of interest" description="Disordered" evidence="3">
    <location>
        <begin position="397"/>
        <end position="418"/>
    </location>
</feature>
<evidence type="ECO:0000256" key="2">
    <source>
        <dbReference type="ARBA" id="ARBA00023002"/>
    </source>
</evidence>
<evidence type="ECO:0000259" key="6">
    <source>
        <dbReference type="Pfam" id="PF07732"/>
    </source>
</evidence>
<feature type="transmembrane region" description="Helical" evidence="4">
    <location>
        <begin position="6"/>
        <end position="26"/>
    </location>
</feature>
<feature type="transmembrane region" description="Helical" evidence="4">
    <location>
        <begin position="125"/>
        <end position="144"/>
    </location>
</feature>
<keyword evidence="4" id="KW-0472">Membrane</keyword>
<evidence type="ECO:0000259" key="5">
    <source>
        <dbReference type="Pfam" id="PF07731"/>
    </source>
</evidence>
<dbReference type="InterPro" id="IPR002355">
    <property type="entry name" value="Cu_oxidase_Cu_BS"/>
</dbReference>
<dbReference type="SUPFAM" id="SSF49503">
    <property type="entry name" value="Cupredoxins"/>
    <property type="match status" value="2"/>
</dbReference>
<name>A0A172TPK7_9BACL</name>
<evidence type="ECO:0000256" key="3">
    <source>
        <dbReference type="SAM" id="MobiDB-lite"/>
    </source>
</evidence>
<evidence type="ECO:0008006" key="9">
    <source>
        <dbReference type="Google" id="ProtNLM"/>
    </source>
</evidence>
<feature type="domain" description="Plastocyanin-like" evidence="5">
    <location>
        <begin position="604"/>
        <end position="707"/>
    </location>
</feature>
<dbReference type="CDD" id="cd04202">
    <property type="entry name" value="CuRO_D2_2dMcoN_like"/>
    <property type="match status" value="1"/>
</dbReference>
<dbReference type="EMBL" id="CP011388">
    <property type="protein sequence ID" value="ANE48844.1"/>
    <property type="molecule type" value="Genomic_DNA"/>
</dbReference>
<evidence type="ECO:0000256" key="1">
    <source>
        <dbReference type="ARBA" id="ARBA00022723"/>
    </source>
</evidence>
<keyword evidence="1" id="KW-0479">Metal-binding</keyword>
<feature type="transmembrane region" description="Helical" evidence="4">
    <location>
        <begin position="198"/>
        <end position="217"/>
    </location>
</feature>
<dbReference type="AlphaFoldDB" id="A0A172TPK7"/>
<dbReference type="STRING" id="1178515.SY83_10265"/>
<keyword evidence="4" id="KW-1133">Transmembrane helix</keyword>